<proteinExistence type="inferred from homology"/>
<name>A0A4D7QUC8_9HYPH</name>
<dbReference type="NCBIfam" id="TIGR01988">
    <property type="entry name" value="Ubi-OHases"/>
    <property type="match status" value="1"/>
</dbReference>
<evidence type="ECO:0000256" key="3">
    <source>
        <dbReference type="ARBA" id="ARBA00005349"/>
    </source>
</evidence>
<evidence type="ECO:0000256" key="7">
    <source>
        <dbReference type="ARBA" id="ARBA00023033"/>
    </source>
</evidence>
<organism evidence="9 10">
    <name type="scientific">Phreatobacter aquaticus</name>
    <dbReference type="NCBI Taxonomy" id="2570229"/>
    <lineage>
        <taxon>Bacteria</taxon>
        <taxon>Pseudomonadati</taxon>
        <taxon>Pseudomonadota</taxon>
        <taxon>Alphaproteobacteria</taxon>
        <taxon>Hyphomicrobiales</taxon>
        <taxon>Phreatobacteraceae</taxon>
        <taxon>Phreatobacter</taxon>
    </lineage>
</organism>
<dbReference type="InterPro" id="IPR010971">
    <property type="entry name" value="UbiH/COQ6"/>
</dbReference>
<evidence type="ECO:0000313" key="10">
    <source>
        <dbReference type="Proteomes" id="UP000298588"/>
    </source>
</evidence>
<dbReference type="FunFam" id="3.50.50.60:FF:000021">
    <property type="entry name" value="Ubiquinone biosynthesis monooxygenase COQ6"/>
    <property type="match status" value="1"/>
</dbReference>
<dbReference type="PRINTS" id="PR00420">
    <property type="entry name" value="RNGMNOXGNASE"/>
</dbReference>
<feature type="domain" description="FAD-binding" evidence="8">
    <location>
        <begin position="5"/>
        <end position="341"/>
    </location>
</feature>
<dbReference type="AlphaFoldDB" id="A0A4D7QUC8"/>
<keyword evidence="4" id="KW-0285">Flavoprotein</keyword>
<reference evidence="9 10" key="1">
    <citation type="submission" date="2019-04" db="EMBL/GenBank/DDBJ databases">
        <title>Phreatobacter aquaticus sp. nov.</title>
        <authorList>
            <person name="Choi A."/>
            <person name="Baek K."/>
        </authorList>
    </citation>
    <scope>NUCLEOTIDE SEQUENCE [LARGE SCALE GENOMIC DNA]</scope>
    <source>
        <strain evidence="9 10">NMCR1094</strain>
    </source>
</reference>
<dbReference type="KEGG" id="paqt:E8L99_03870"/>
<keyword evidence="10" id="KW-1185">Reference proteome</keyword>
<dbReference type="GO" id="GO:0006744">
    <property type="term" value="P:ubiquinone biosynthetic process"/>
    <property type="evidence" value="ECO:0007669"/>
    <property type="project" value="UniProtKB-UniPathway"/>
</dbReference>
<dbReference type="PANTHER" id="PTHR43876">
    <property type="entry name" value="UBIQUINONE BIOSYNTHESIS MONOOXYGENASE COQ6, MITOCHONDRIAL"/>
    <property type="match status" value="1"/>
</dbReference>
<evidence type="ECO:0000313" key="9">
    <source>
        <dbReference type="EMBL" id="QCK88617.1"/>
    </source>
</evidence>
<dbReference type="NCBIfam" id="NF005599">
    <property type="entry name" value="PRK07333.1"/>
    <property type="match status" value="1"/>
</dbReference>
<evidence type="ECO:0000256" key="4">
    <source>
        <dbReference type="ARBA" id="ARBA00022630"/>
    </source>
</evidence>
<evidence type="ECO:0000256" key="1">
    <source>
        <dbReference type="ARBA" id="ARBA00001974"/>
    </source>
</evidence>
<keyword evidence="7" id="KW-0503">Monooxygenase</keyword>
<comment type="cofactor">
    <cofactor evidence="1">
        <name>FAD</name>
        <dbReference type="ChEBI" id="CHEBI:57692"/>
    </cofactor>
</comment>
<protein>
    <submittedName>
        <fullName evidence="9">Ubiquinone biosynthesis hydroxylase</fullName>
    </submittedName>
</protein>
<sequence>MPRRADVVIAGAGLAGLSLAVVLKHALGPTFRIVVTDPVLAEAPKPDGRASAFAVAGCRMFEAVGAWDAIAPEAQPIIDMVVTDSRTTDVVRPIFLTFDGEVAPGEPFAHMIPNVAVTTALWHRARDLGVELLAVGMEEVQASPGGATVRLADGGSIETSLVAACDGARSRLREAAGIQTVGWGYDQSGIVCTVAHEYDHGGRAEEHFLPAGPFAILPMTGRRSSIVWTEETARAERLCALPRVLFQDELESRFGFKLGTVEVLDQPRAYPLRLQVARSFVADRLALLADAAHVIHPIAGQGINLGFRDIAALAECIADAARLGLDVGSPDVLDRYQRWRRFDTVLMGATTDGLNRLFSNGSDPLRFVRDLGLGLVDRMPGLKRFFIRQAAGITGDVPRLLKGEAL</sequence>
<dbReference type="GO" id="GO:0110142">
    <property type="term" value="C:ubiquinone biosynthesis complex"/>
    <property type="evidence" value="ECO:0007669"/>
    <property type="project" value="UniProtKB-ARBA"/>
</dbReference>
<evidence type="ECO:0000256" key="2">
    <source>
        <dbReference type="ARBA" id="ARBA00004749"/>
    </source>
</evidence>
<dbReference type="PANTHER" id="PTHR43876:SF7">
    <property type="entry name" value="UBIQUINONE BIOSYNTHESIS MONOOXYGENASE COQ6, MITOCHONDRIAL"/>
    <property type="match status" value="1"/>
</dbReference>
<evidence type="ECO:0000256" key="6">
    <source>
        <dbReference type="ARBA" id="ARBA00023002"/>
    </source>
</evidence>
<comment type="similarity">
    <text evidence="3">Belongs to the UbiH/COQ6 family.</text>
</comment>
<dbReference type="Pfam" id="PF01494">
    <property type="entry name" value="FAD_binding_3"/>
    <property type="match status" value="1"/>
</dbReference>
<dbReference type="InterPro" id="IPR036188">
    <property type="entry name" value="FAD/NAD-bd_sf"/>
</dbReference>
<dbReference type="GO" id="GO:0004497">
    <property type="term" value="F:monooxygenase activity"/>
    <property type="evidence" value="ECO:0007669"/>
    <property type="project" value="UniProtKB-KW"/>
</dbReference>
<dbReference type="InterPro" id="IPR018168">
    <property type="entry name" value="Ubi_Hdrlase_CS"/>
</dbReference>
<gene>
    <name evidence="9" type="ORF">E8L99_03870</name>
</gene>
<dbReference type="Proteomes" id="UP000298588">
    <property type="component" value="Chromosome"/>
</dbReference>
<dbReference type="SUPFAM" id="SSF51905">
    <property type="entry name" value="FAD/NAD(P)-binding domain"/>
    <property type="match status" value="1"/>
</dbReference>
<dbReference type="InterPro" id="IPR002938">
    <property type="entry name" value="FAD-bd"/>
</dbReference>
<accession>A0A4D7QUC8</accession>
<dbReference type="PROSITE" id="PS01304">
    <property type="entry name" value="UBIH"/>
    <property type="match status" value="1"/>
</dbReference>
<keyword evidence="5" id="KW-0274">FAD</keyword>
<dbReference type="EMBL" id="CP039865">
    <property type="protein sequence ID" value="QCK88617.1"/>
    <property type="molecule type" value="Genomic_DNA"/>
</dbReference>
<dbReference type="GO" id="GO:0016705">
    <property type="term" value="F:oxidoreductase activity, acting on paired donors, with incorporation or reduction of molecular oxygen"/>
    <property type="evidence" value="ECO:0007669"/>
    <property type="project" value="InterPro"/>
</dbReference>
<dbReference type="GO" id="GO:0071949">
    <property type="term" value="F:FAD binding"/>
    <property type="evidence" value="ECO:0007669"/>
    <property type="project" value="InterPro"/>
</dbReference>
<evidence type="ECO:0000256" key="5">
    <source>
        <dbReference type="ARBA" id="ARBA00022827"/>
    </source>
</evidence>
<dbReference type="UniPathway" id="UPA00232"/>
<dbReference type="InterPro" id="IPR051205">
    <property type="entry name" value="UbiH/COQ6_monooxygenase"/>
</dbReference>
<dbReference type="Gene3D" id="3.50.50.60">
    <property type="entry name" value="FAD/NAD(P)-binding domain"/>
    <property type="match status" value="2"/>
</dbReference>
<comment type="pathway">
    <text evidence="2">Cofactor biosynthesis; ubiquinone biosynthesis.</text>
</comment>
<dbReference type="RefSeq" id="WP_137101943.1">
    <property type="nucleotide sequence ID" value="NZ_CP039865.1"/>
</dbReference>
<keyword evidence="6" id="KW-0560">Oxidoreductase</keyword>
<keyword evidence="9" id="KW-0830">Ubiquinone</keyword>
<dbReference type="OrthoDB" id="9796623at2"/>
<evidence type="ECO:0000259" key="8">
    <source>
        <dbReference type="Pfam" id="PF01494"/>
    </source>
</evidence>